<evidence type="ECO:0000256" key="1">
    <source>
        <dbReference type="ARBA" id="ARBA00004236"/>
    </source>
</evidence>
<evidence type="ECO:0000313" key="8">
    <source>
        <dbReference type="Proteomes" id="UP001145087"/>
    </source>
</evidence>
<dbReference type="EMBL" id="JAPOHD010000069">
    <property type="protein sequence ID" value="MCY1723452.1"/>
    <property type="molecule type" value="Genomic_DNA"/>
</dbReference>
<dbReference type="GO" id="GO:0005275">
    <property type="term" value="F:amine transmembrane transporter activity"/>
    <property type="evidence" value="ECO:0007669"/>
    <property type="project" value="TreeGrafter"/>
</dbReference>
<accession>A0A9X3FBU1</accession>
<dbReference type="GO" id="GO:0043190">
    <property type="term" value="C:ATP-binding cassette (ABC) transporter complex"/>
    <property type="evidence" value="ECO:0007669"/>
    <property type="project" value="InterPro"/>
</dbReference>
<keyword evidence="8" id="KW-1185">Reference proteome</keyword>
<evidence type="ECO:0000256" key="4">
    <source>
        <dbReference type="ARBA" id="ARBA00023136"/>
    </source>
</evidence>
<evidence type="ECO:0000259" key="6">
    <source>
        <dbReference type="Pfam" id="PF04069"/>
    </source>
</evidence>
<dbReference type="GO" id="GO:0031460">
    <property type="term" value="P:glycine betaine transport"/>
    <property type="evidence" value="ECO:0007669"/>
    <property type="project" value="TreeGrafter"/>
</dbReference>
<feature type="chain" id="PRO_5040845734" evidence="5">
    <location>
        <begin position="26"/>
        <end position="291"/>
    </location>
</feature>
<dbReference type="PANTHER" id="PTHR47737">
    <property type="entry name" value="GLYCINE BETAINE/PROLINE BETAINE TRANSPORT SYSTEM PERMEASE PROTEIN PROW"/>
    <property type="match status" value="1"/>
</dbReference>
<dbReference type="Proteomes" id="UP001145087">
    <property type="component" value="Unassembled WGS sequence"/>
</dbReference>
<organism evidence="7 8">
    <name type="scientific">Draconibacterium aestuarii</name>
    <dbReference type="NCBI Taxonomy" id="2998507"/>
    <lineage>
        <taxon>Bacteria</taxon>
        <taxon>Pseudomonadati</taxon>
        <taxon>Bacteroidota</taxon>
        <taxon>Bacteroidia</taxon>
        <taxon>Marinilabiliales</taxon>
        <taxon>Prolixibacteraceae</taxon>
        <taxon>Draconibacterium</taxon>
    </lineage>
</organism>
<name>A0A9X3FBU1_9BACT</name>
<evidence type="ECO:0000256" key="5">
    <source>
        <dbReference type="SAM" id="SignalP"/>
    </source>
</evidence>
<dbReference type="Gene3D" id="3.40.190.100">
    <property type="entry name" value="Glycine betaine-binding periplasmic protein, domain 2"/>
    <property type="match status" value="1"/>
</dbReference>
<dbReference type="CDD" id="cd13639">
    <property type="entry name" value="PBP2_OpuAC_like"/>
    <property type="match status" value="1"/>
</dbReference>
<sequence length="291" mass="32550">MMLKLKKLGILFASAALIVAFTSCSNSVKKKETKSTTKEINIFYPNWAEGISFTYLAKAALENHGYEVELTNLEPGLIYGELSKVNSKGDVFLDAWLPYTHKDYWDSYGDKLVKLGEAFSDGTTGLVVPSYVTINSIEELNAQKDKFGKEIIGIGSGAGIHANTIKAIESYHLDIEQVTSSGPAMIASLDKATKREEWIVITGWKPHYMWANFDLKYLEDPKGIYPQDACTIISRKGFEEDQPEAAGFFKNFNLEESQLYELMAAITADGEQTGAKKWYEANKELVDSWFN</sequence>
<dbReference type="Gene3D" id="3.10.105.10">
    <property type="entry name" value="Dipeptide-binding Protein, Domain 3"/>
    <property type="match status" value="2"/>
</dbReference>
<evidence type="ECO:0000256" key="2">
    <source>
        <dbReference type="ARBA" id="ARBA00022448"/>
    </source>
</evidence>
<keyword evidence="5" id="KW-0732">Signal</keyword>
<keyword evidence="4" id="KW-0472">Membrane</keyword>
<dbReference type="SUPFAM" id="SSF53850">
    <property type="entry name" value="Periplasmic binding protein-like II"/>
    <property type="match status" value="1"/>
</dbReference>
<dbReference type="RefSeq" id="WP_343335778.1">
    <property type="nucleotide sequence ID" value="NZ_JAPOHD010000069.1"/>
</dbReference>
<dbReference type="Pfam" id="PF04069">
    <property type="entry name" value="OpuAC"/>
    <property type="match status" value="1"/>
</dbReference>
<reference evidence="7" key="1">
    <citation type="submission" date="2022-11" db="EMBL/GenBank/DDBJ databases">
        <title>Marilongibacter aestuarii gen. nov., sp. nov., isolated from tidal flat sediment.</title>
        <authorList>
            <person name="Jiayan W."/>
        </authorList>
    </citation>
    <scope>NUCLEOTIDE SEQUENCE</scope>
    <source>
        <strain evidence="7">Z1-6</strain>
    </source>
</reference>
<evidence type="ECO:0000256" key="3">
    <source>
        <dbReference type="ARBA" id="ARBA00022475"/>
    </source>
</evidence>
<keyword evidence="2" id="KW-0813">Transport</keyword>
<gene>
    <name evidence="7" type="ORF">OU798_24080</name>
</gene>
<dbReference type="InterPro" id="IPR007210">
    <property type="entry name" value="ABC_Gly_betaine_transp_sub-bd"/>
</dbReference>
<keyword evidence="3" id="KW-1003">Cell membrane</keyword>
<comment type="caution">
    <text evidence="7">The sequence shown here is derived from an EMBL/GenBank/DDBJ whole genome shotgun (WGS) entry which is preliminary data.</text>
</comment>
<comment type="subcellular location">
    <subcellularLocation>
        <location evidence="1">Cell membrane</location>
    </subcellularLocation>
</comment>
<dbReference type="GO" id="GO:0015226">
    <property type="term" value="F:carnitine transmembrane transporter activity"/>
    <property type="evidence" value="ECO:0007669"/>
    <property type="project" value="TreeGrafter"/>
</dbReference>
<feature type="signal peptide" evidence="5">
    <location>
        <begin position="1"/>
        <end position="25"/>
    </location>
</feature>
<dbReference type="GO" id="GO:0015871">
    <property type="term" value="P:choline transport"/>
    <property type="evidence" value="ECO:0007669"/>
    <property type="project" value="TreeGrafter"/>
</dbReference>
<dbReference type="PANTHER" id="PTHR47737:SF1">
    <property type="entry name" value="GLYCINE BETAINE_PROLINE BETAINE TRANSPORT SYSTEM PERMEASE PROTEIN PROW"/>
    <property type="match status" value="1"/>
</dbReference>
<protein>
    <submittedName>
        <fullName evidence="7">Glycine betaine ABC transporter substrate-binding protein</fullName>
    </submittedName>
</protein>
<evidence type="ECO:0000313" key="7">
    <source>
        <dbReference type="EMBL" id="MCY1723452.1"/>
    </source>
</evidence>
<dbReference type="AlphaFoldDB" id="A0A9X3FBU1"/>
<proteinExistence type="predicted"/>
<dbReference type="PROSITE" id="PS51257">
    <property type="entry name" value="PROKAR_LIPOPROTEIN"/>
    <property type="match status" value="1"/>
</dbReference>
<feature type="domain" description="ABC-type glycine betaine transport system substrate-binding" evidence="6">
    <location>
        <begin position="38"/>
        <end position="280"/>
    </location>
</feature>